<dbReference type="InterPro" id="IPR037066">
    <property type="entry name" value="Plug_dom_sf"/>
</dbReference>
<evidence type="ECO:0000256" key="8">
    <source>
        <dbReference type="ARBA" id="ARBA00023237"/>
    </source>
</evidence>
<dbReference type="Gene3D" id="2.40.170.20">
    <property type="entry name" value="TonB-dependent receptor, beta-barrel domain"/>
    <property type="match status" value="1"/>
</dbReference>
<keyword evidence="4 9" id="KW-0812">Transmembrane</keyword>
<evidence type="ECO:0000259" key="13">
    <source>
        <dbReference type="Pfam" id="PF00593"/>
    </source>
</evidence>
<accession>A0ABV7CPQ6</accession>
<keyword evidence="2 9" id="KW-0813">Transport</keyword>
<evidence type="ECO:0000256" key="2">
    <source>
        <dbReference type="ARBA" id="ARBA00022448"/>
    </source>
</evidence>
<dbReference type="InterPro" id="IPR000531">
    <property type="entry name" value="Beta-barrel_TonB"/>
</dbReference>
<evidence type="ECO:0000313" key="16">
    <source>
        <dbReference type="Proteomes" id="UP001595453"/>
    </source>
</evidence>
<dbReference type="SUPFAM" id="SSF56935">
    <property type="entry name" value="Porins"/>
    <property type="match status" value="1"/>
</dbReference>
<evidence type="ECO:0000256" key="10">
    <source>
        <dbReference type="PROSITE-ProRule" id="PRU10144"/>
    </source>
</evidence>
<dbReference type="PROSITE" id="PS01156">
    <property type="entry name" value="TONB_DEPENDENT_REC_2"/>
    <property type="match status" value="1"/>
</dbReference>
<dbReference type="PANTHER" id="PTHR47234:SF2">
    <property type="entry name" value="TONB-DEPENDENT RECEPTOR"/>
    <property type="match status" value="1"/>
</dbReference>
<evidence type="ECO:0000259" key="14">
    <source>
        <dbReference type="Pfam" id="PF07715"/>
    </source>
</evidence>
<keyword evidence="8 9" id="KW-0998">Cell outer membrane</keyword>
<dbReference type="PROSITE" id="PS52016">
    <property type="entry name" value="TONB_DEPENDENT_REC_3"/>
    <property type="match status" value="1"/>
</dbReference>
<evidence type="ECO:0000256" key="1">
    <source>
        <dbReference type="ARBA" id="ARBA00004571"/>
    </source>
</evidence>
<dbReference type="Proteomes" id="UP001595453">
    <property type="component" value="Unassembled WGS sequence"/>
</dbReference>
<dbReference type="EMBL" id="JBHRSD010000046">
    <property type="protein sequence ID" value="MFC3034674.1"/>
    <property type="molecule type" value="Genomic_DNA"/>
</dbReference>
<keyword evidence="16" id="KW-1185">Reference proteome</keyword>
<evidence type="ECO:0000256" key="11">
    <source>
        <dbReference type="RuleBase" id="RU003357"/>
    </source>
</evidence>
<evidence type="ECO:0000256" key="4">
    <source>
        <dbReference type="ARBA" id="ARBA00022692"/>
    </source>
</evidence>
<evidence type="ECO:0000256" key="5">
    <source>
        <dbReference type="ARBA" id="ARBA00022729"/>
    </source>
</evidence>
<evidence type="ECO:0000256" key="6">
    <source>
        <dbReference type="ARBA" id="ARBA00023077"/>
    </source>
</evidence>
<feature type="domain" description="TonB-dependent receptor-like beta-barrel" evidence="13">
    <location>
        <begin position="432"/>
        <end position="969"/>
    </location>
</feature>
<comment type="similarity">
    <text evidence="9 11">Belongs to the TonB-dependent receptor family.</text>
</comment>
<dbReference type="Pfam" id="PF07715">
    <property type="entry name" value="Plug"/>
    <property type="match status" value="1"/>
</dbReference>
<evidence type="ECO:0000256" key="7">
    <source>
        <dbReference type="ARBA" id="ARBA00023136"/>
    </source>
</evidence>
<comment type="caution">
    <text evidence="15">The sequence shown here is derived from an EMBL/GenBank/DDBJ whole genome shotgun (WGS) entry which is preliminary data.</text>
</comment>
<comment type="subcellular location">
    <subcellularLocation>
        <location evidence="1 9">Cell outer membrane</location>
        <topology evidence="1 9">Multi-pass membrane protein</topology>
    </subcellularLocation>
</comment>
<dbReference type="PANTHER" id="PTHR47234">
    <property type="match status" value="1"/>
</dbReference>
<keyword evidence="3 9" id="KW-1134">Transmembrane beta strand</keyword>
<feature type="chain" id="PRO_5045376654" evidence="12">
    <location>
        <begin position="28"/>
        <end position="1004"/>
    </location>
</feature>
<gene>
    <name evidence="15" type="ORF">ACFOEE_19400</name>
</gene>
<reference evidence="16" key="1">
    <citation type="journal article" date="2019" name="Int. J. Syst. Evol. Microbiol.">
        <title>The Global Catalogue of Microorganisms (GCM) 10K type strain sequencing project: providing services to taxonomists for standard genome sequencing and annotation.</title>
        <authorList>
            <consortium name="The Broad Institute Genomics Platform"/>
            <consortium name="The Broad Institute Genome Sequencing Center for Infectious Disease"/>
            <person name="Wu L."/>
            <person name="Ma J."/>
        </authorList>
    </citation>
    <scope>NUCLEOTIDE SEQUENCE [LARGE SCALE GENOMIC DNA]</scope>
    <source>
        <strain evidence="16">KCTC 42730</strain>
    </source>
</reference>
<evidence type="ECO:0000313" key="15">
    <source>
        <dbReference type="EMBL" id="MFC3034674.1"/>
    </source>
</evidence>
<evidence type="ECO:0000256" key="9">
    <source>
        <dbReference type="PROSITE-ProRule" id="PRU01360"/>
    </source>
</evidence>
<feature type="domain" description="TonB-dependent receptor plug" evidence="14">
    <location>
        <begin position="59"/>
        <end position="173"/>
    </location>
</feature>
<name>A0ABV7CPQ6_9GAMM</name>
<dbReference type="Pfam" id="PF00593">
    <property type="entry name" value="TonB_dep_Rec_b-barrel"/>
    <property type="match status" value="1"/>
</dbReference>
<dbReference type="InterPro" id="IPR010917">
    <property type="entry name" value="TonB_rcpt_CS"/>
</dbReference>
<sequence length="1004" mass="109355">MHISTRRSLIASAVISLLTVPVSSALANTLNQSSNNAETADKVEKIAVTGSRIKRDSFSVTTPLAVLDKNAIGDSGLGSLAEILVGEMPQLAEGNSNTNSQSSVQNTGLSTIELRNLGTNRTLTLIDGRRVVSNSYSGNYVSLSTIPTGMVERVEIITGGASAAYGSDAVAGVVNIITQQDKVGTSFKLRGGSSTEGGAEEFSIDADHGSDFADGKGYGFISLTYEEQKELSFYDRKRAQQQQSWAYDETLMCNTMLTEQYDSSRKSNRFCTKDLAQSDWRGLSDSINGGVFDETSSVRPDGGFWYDGQTLRNDWHESKYGINFAQFDLLKVPETSLSIAAKTEYDFDNGMQSYFQLQVSRNKSRNPKSPESEDECDAVITHDPANGEFGEDCIGRIPLDNPYIPAEILAKASSKGVTWDRNFAEVGNIVNSNERTTLRTWAGLRGDMFNDWEWDVSVGHGRFTQEQSRSNEIYVAKVRNALNAEVLADGTVQCKSAAARADGCVPINLFGAGSITAEAADYIRANPGIDTEVTQTTVVGFMSGDLFEMPAGQVASAFGFEYRRDSQSVSTNVPEGGISFNYVPTFKGDVDVYEAFAEASLPLLKDVALVDYLSLDLSARLADYSWSNTGLMSSYKVGLLYQPTEGYMVRANWARAQRAPTITDLLSPPRGDFDSFDDICDGVTATSTGLGHDNCRLEPTIAANIAANGEFKDENNGYSPNVGSPDLKEETADTITLGISLAPEFIPNLQVAIDYFDIRIDDAITSLGNEDIIQFCYASSMPYGADNPFCSDIRRDSEGNIVEVAQRLINTDEITTKGYDVVVDYRYQLATLGELRFKLDWSHVIDFTVTSTGPDGQFSNTYVGLLSSDVFEDKASASVSWSYENWRVRLNSKYKSSIRRSQAAFDDWSDAIAKNAARCAAGEASCVADPEALQFNELSSYMTHSLSVNYTLATEHSGDINLFAGVNNLFDEHGDFIIGGNGGFHSTYGGGKGRYAFIGASWHF</sequence>
<dbReference type="InterPro" id="IPR039426">
    <property type="entry name" value="TonB-dep_rcpt-like"/>
</dbReference>
<dbReference type="RefSeq" id="WP_377128412.1">
    <property type="nucleotide sequence ID" value="NZ_JBHRSD010000046.1"/>
</dbReference>
<evidence type="ECO:0000256" key="3">
    <source>
        <dbReference type="ARBA" id="ARBA00022452"/>
    </source>
</evidence>
<dbReference type="InterPro" id="IPR012910">
    <property type="entry name" value="Plug_dom"/>
</dbReference>
<keyword evidence="5 12" id="KW-0732">Signal</keyword>
<dbReference type="InterPro" id="IPR036942">
    <property type="entry name" value="Beta-barrel_TonB_sf"/>
</dbReference>
<proteinExistence type="inferred from homology"/>
<protein>
    <submittedName>
        <fullName evidence="15">TonB-dependent receptor domain-containing protein</fullName>
    </submittedName>
</protein>
<feature type="signal peptide" evidence="12">
    <location>
        <begin position="1"/>
        <end position="27"/>
    </location>
</feature>
<organism evidence="15 16">
    <name type="scientific">Pseudoalteromonas fenneropenaei</name>
    <dbReference type="NCBI Taxonomy" id="1737459"/>
    <lineage>
        <taxon>Bacteria</taxon>
        <taxon>Pseudomonadati</taxon>
        <taxon>Pseudomonadota</taxon>
        <taxon>Gammaproteobacteria</taxon>
        <taxon>Alteromonadales</taxon>
        <taxon>Pseudoalteromonadaceae</taxon>
        <taxon>Pseudoalteromonas</taxon>
    </lineage>
</organism>
<evidence type="ECO:0000256" key="12">
    <source>
        <dbReference type="SAM" id="SignalP"/>
    </source>
</evidence>
<keyword evidence="15" id="KW-0675">Receptor</keyword>
<keyword evidence="6 11" id="KW-0798">TonB box</keyword>
<keyword evidence="7 9" id="KW-0472">Membrane</keyword>
<feature type="short sequence motif" description="TonB C-terminal box" evidence="10">
    <location>
        <begin position="987"/>
        <end position="1004"/>
    </location>
</feature>
<dbReference type="Gene3D" id="2.170.130.10">
    <property type="entry name" value="TonB-dependent receptor, plug domain"/>
    <property type="match status" value="1"/>
</dbReference>